<name>A0ABY3ZR75_9RHOB</name>
<sequence length="66" mass="7867">MFEVKRTCATILFEILFQVGRYCERMYTLFLFLQPDNGSICLQHLSHLLREFSNTTVLSYQFKVLL</sequence>
<keyword evidence="2" id="KW-1185">Reference proteome</keyword>
<evidence type="ECO:0000313" key="2">
    <source>
        <dbReference type="Proteomes" id="UP000831019"/>
    </source>
</evidence>
<geneLocation type="plasmid" evidence="1 2">
    <name>pDSM109990_c</name>
</geneLocation>
<gene>
    <name evidence="1" type="ORF">DSM109990_03866</name>
</gene>
<proteinExistence type="predicted"/>
<keyword evidence="1" id="KW-0614">Plasmid</keyword>
<reference evidence="2" key="1">
    <citation type="journal article" date="2022" name="Microorganisms">
        <title>Beyond the ABCs#Discovery of Three New Plasmid Types in Rhodobacterales (RepQ, RepY, RepW).</title>
        <authorList>
            <person name="Freese H.M."/>
            <person name="Ringel V."/>
            <person name="Overmann J."/>
            <person name="Petersen J."/>
        </authorList>
    </citation>
    <scope>NUCLEOTIDE SEQUENCE [LARGE SCALE GENOMIC DNA]</scope>
    <source>
        <strain evidence="2">DSM 109990</strain>
        <plasmid evidence="2">pDSM109990_c</plasmid>
    </source>
</reference>
<evidence type="ECO:0000313" key="1">
    <source>
        <dbReference type="EMBL" id="UOA16977.1"/>
    </source>
</evidence>
<dbReference type="EMBL" id="CP085147">
    <property type="protein sequence ID" value="UOA16977.1"/>
    <property type="molecule type" value="Genomic_DNA"/>
</dbReference>
<protein>
    <submittedName>
        <fullName evidence="1">Uncharacterized protein</fullName>
    </submittedName>
</protein>
<dbReference type="Proteomes" id="UP000831019">
    <property type="component" value="Plasmid pDSM109990_c"/>
</dbReference>
<accession>A0ABY3ZR75</accession>
<organism evidence="1 2">
    <name type="scientific">Sulfitobacter dubius</name>
    <dbReference type="NCBI Taxonomy" id="218673"/>
    <lineage>
        <taxon>Bacteria</taxon>
        <taxon>Pseudomonadati</taxon>
        <taxon>Pseudomonadota</taxon>
        <taxon>Alphaproteobacteria</taxon>
        <taxon>Rhodobacterales</taxon>
        <taxon>Roseobacteraceae</taxon>
        <taxon>Sulfitobacter</taxon>
    </lineage>
</organism>